<organism evidence="5 6">
    <name type="scientific">Tieghemostelium lacteum</name>
    <name type="common">Slime mold</name>
    <name type="synonym">Dictyostelium lacteum</name>
    <dbReference type="NCBI Taxonomy" id="361077"/>
    <lineage>
        <taxon>Eukaryota</taxon>
        <taxon>Amoebozoa</taxon>
        <taxon>Evosea</taxon>
        <taxon>Eumycetozoa</taxon>
        <taxon>Dictyostelia</taxon>
        <taxon>Dictyosteliales</taxon>
        <taxon>Raperosteliaceae</taxon>
        <taxon>Tieghemostelium</taxon>
    </lineage>
</organism>
<gene>
    <name evidence="5" type="ORF">DLAC_09235</name>
</gene>
<evidence type="ECO:0000313" key="6">
    <source>
        <dbReference type="Proteomes" id="UP000076078"/>
    </source>
</evidence>
<reference evidence="5 6" key="1">
    <citation type="submission" date="2015-12" db="EMBL/GenBank/DDBJ databases">
        <title>Dictyostelia acquired genes for synthesis and detection of signals that induce cell-type specialization by lateral gene transfer from prokaryotes.</title>
        <authorList>
            <person name="Gloeckner G."/>
            <person name="Schaap P."/>
        </authorList>
    </citation>
    <scope>NUCLEOTIDE SEQUENCE [LARGE SCALE GENOMIC DNA]</scope>
    <source>
        <strain evidence="5 6">TK</strain>
    </source>
</reference>
<dbReference type="Gene3D" id="1.20.1250.40">
    <property type="match status" value="1"/>
</dbReference>
<dbReference type="GO" id="GO:0000166">
    <property type="term" value="F:nucleotide binding"/>
    <property type="evidence" value="ECO:0007669"/>
    <property type="project" value="InterPro"/>
</dbReference>
<keyword evidence="5" id="KW-0804">Transcription</keyword>
<dbReference type="OMA" id="PEFKNCK"/>
<evidence type="ECO:0000256" key="3">
    <source>
        <dbReference type="ARBA" id="ARBA00025724"/>
    </source>
</evidence>
<dbReference type="InterPro" id="IPR045222">
    <property type="entry name" value="Rpb4-like"/>
</dbReference>
<dbReference type="FunFam" id="1.20.1250.40:FF:000010">
    <property type="entry name" value="RNA Polymerase II (B) subunit"/>
    <property type="match status" value="1"/>
</dbReference>
<evidence type="ECO:0000313" key="5">
    <source>
        <dbReference type="EMBL" id="KYQ90606.1"/>
    </source>
</evidence>
<keyword evidence="5" id="KW-0240">DNA-directed RNA polymerase</keyword>
<protein>
    <submittedName>
        <fullName evidence="5">DNA-directed RNA polymerase II subunit 4</fullName>
    </submittedName>
</protein>
<name>A0A151Z9I9_TIELA</name>
<comment type="similarity">
    <text evidence="3">Belongs to the eukaryotic RPB4 RNA polymerase subunit family.</text>
</comment>
<dbReference type="FunCoup" id="A0A151Z9I9">
    <property type="interactions" value="947"/>
</dbReference>
<dbReference type="Proteomes" id="UP000076078">
    <property type="component" value="Unassembled WGS sequence"/>
</dbReference>
<feature type="domain" description="RNA polymerase Rpb4/RPC9 core" evidence="4">
    <location>
        <begin position="21"/>
        <end position="136"/>
    </location>
</feature>
<evidence type="ECO:0000256" key="2">
    <source>
        <dbReference type="ARBA" id="ARBA00023242"/>
    </source>
</evidence>
<sequence>MDLKKPGAQEEEDLVNLKFPSDLKDAKFLLNSEVAILLEHRKDIDSAEGIEFPQTFHKTLAYAEKFSRFKTKASIKQVRATLSKHQLAEYEIACLANLCVETSDEAKSLIPSLKRVKDDDALQSYLDDLANLRKFN</sequence>
<evidence type="ECO:0000259" key="4">
    <source>
        <dbReference type="SMART" id="SM00657"/>
    </source>
</evidence>
<dbReference type="SUPFAM" id="SSF47819">
    <property type="entry name" value="HRDC-like"/>
    <property type="match status" value="1"/>
</dbReference>
<dbReference type="InParanoid" id="A0A151Z9I9"/>
<proteinExistence type="inferred from homology"/>
<dbReference type="InterPro" id="IPR006590">
    <property type="entry name" value="RNA_pol_Rpb4/RPC9_core"/>
</dbReference>
<evidence type="ECO:0000256" key="1">
    <source>
        <dbReference type="ARBA" id="ARBA00004123"/>
    </source>
</evidence>
<dbReference type="GO" id="GO:0005634">
    <property type="term" value="C:nucleus"/>
    <property type="evidence" value="ECO:0007669"/>
    <property type="project" value="UniProtKB-SubCell"/>
</dbReference>
<comment type="caution">
    <text evidence="5">The sequence shown here is derived from an EMBL/GenBank/DDBJ whole genome shotgun (WGS) entry which is preliminary data.</text>
</comment>
<dbReference type="OrthoDB" id="2186918at2759"/>
<keyword evidence="2" id="KW-0539">Nucleus</keyword>
<dbReference type="AlphaFoldDB" id="A0A151Z9I9"/>
<dbReference type="SMART" id="SM00657">
    <property type="entry name" value="RPOL4c"/>
    <property type="match status" value="1"/>
</dbReference>
<dbReference type="EMBL" id="LODT01000037">
    <property type="protein sequence ID" value="KYQ90606.1"/>
    <property type="molecule type" value="Genomic_DNA"/>
</dbReference>
<dbReference type="GO" id="GO:0006352">
    <property type="term" value="P:DNA-templated transcription initiation"/>
    <property type="evidence" value="ECO:0007669"/>
    <property type="project" value="InterPro"/>
</dbReference>
<dbReference type="InterPro" id="IPR010997">
    <property type="entry name" value="HRDC-like_sf"/>
</dbReference>
<accession>A0A151Z9I9</accession>
<dbReference type="STRING" id="361077.A0A151Z9I9"/>
<comment type="subcellular location">
    <subcellularLocation>
        <location evidence="1">Nucleus</location>
    </subcellularLocation>
</comment>
<dbReference type="InterPro" id="IPR038324">
    <property type="entry name" value="Rpb4/RPC9_sf"/>
</dbReference>
<dbReference type="InterPro" id="IPR005574">
    <property type="entry name" value="Rpb4/RPC9"/>
</dbReference>
<dbReference type="PANTHER" id="PTHR21297">
    <property type="entry name" value="DNA-DIRECTED RNA POLYMERASE II"/>
    <property type="match status" value="1"/>
</dbReference>
<keyword evidence="6" id="KW-1185">Reference proteome</keyword>
<dbReference type="Pfam" id="PF03874">
    <property type="entry name" value="RNA_pol_Rpb4"/>
    <property type="match status" value="1"/>
</dbReference>
<dbReference type="GO" id="GO:0000428">
    <property type="term" value="C:DNA-directed RNA polymerase complex"/>
    <property type="evidence" value="ECO:0007669"/>
    <property type="project" value="UniProtKB-KW"/>
</dbReference>